<evidence type="ECO:0000256" key="5">
    <source>
        <dbReference type="ARBA" id="ARBA00038437"/>
    </source>
</evidence>
<evidence type="ECO:0000259" key="9">
    <source>
        <dbReference type="PROSITE" id="PS51194"/>
    </source>
</evidence>
<dbReference type="PANTHER" id="PTHR47959">
    <property type="entry name" value="ATP-DEPENDENT RNA HELICASE RHLE-RELATED"/>
    <property type="match status" value="1"/>
</dbReference>
<dbReference type="Pfam" id="PF00271">
    <property type="entry name" value="Helicase_C"/>
    <property type="match status" value="1"/>
</dbReference>
<reference evidence="12" key="1">
    <citation type="journal article" date="2019" name="Int. J. Syst. Evol. Microbiol.">
        <title>The Global Catalogue of Microorganisms (GCM) 10K type strain sequencing project: providing services to taxonomists for standard genome sequencing and annotation.</title>
        <authorList>
            <consortium name="The Broad Institute Genomics Platform"/>
            <consortium name="The Broad Institute Genome Sequencing Center for Infectious Disease"/>
            <person name="Wu L."/>
            <person name="Ma J."/>
        </authorList>
    </citation>
    <scope>NUCLEOTIDE SEQUENCE [LARGE SCALE GENOMIC DNA]</scope>
    <source>
        <strain evidence="12">JCM 18956</strain>
    </source>
</reference>
<dbReference type="InterPro" id="IPR014001">
    <property type="entry name" value="Helicase_ATP-bd"/>
</dbReference>
<evidence type="ECO:0000259" key="8">
    <source>
        <dbReference type="PROSITE" id="PS51192"/>
    </source>
</evidence>
<evidence type="ECO:0000256" key="1">
    <source>
        <dbReference type="ARBA" id="ARBA00022741"/>
    </source>
</evidence>
<feature type="compositionally biased region" description="Basic and acidic residues" evidence="7">
    <location>
        <begin position="164"/>
        <end position="347"/>
    </location>
</feature>
<evidence type="ECO:0000256" key="2">
    <source>
        <dbReference type="ARBA" id="ARBA00022801"/>
    </source>
</evidence>
<feature type="domain" description="DEAD-box RNA helicase Q" evidence="10">
    <location>
        <begin position="372"/>
        <end position="400"/>
    </location>
</feature>
<keyword evidence="1" id="KW-0547">Nucleotide-binding</keyword>
<dbReference type="SMART" id="SM00487">
    <property type="entry name" value="DEXDc"/>
    <property type="match status" value="1"/>
</dbReference>
<dbReference type="InterPro" id="IPR027417">
    <property type="entry name" value="P-loop_NTPase"/>
</dbReference>
<protein>
    <recommendedName>
        <fullName evidence="13">Superfamily II DNA/RNA helicase</fullName>
    </recommendedName>
</protein>
<organism evidence="11 12">
    <name type="scientific">Frondihabitans cladoniiphilus</name>
    <dbReference type="NCBI Taxonomy" id="715785"/>
    <lineage>
        <taxon>Bacteria</taxon>
        <taxon>Bacillati</taxon>
        <taxon>Actinomycetota</taxon>
        <taxon>Actinomycetes</taxon>
        <taxon>Micrococcales</taxon>
        <taxon>Microbacteriaceae</taxon>
        <taxon>Frondihabitans</taxon>
    </lineage>
</organism>
<proteinExistence type="inferred from homology"/>
<feature type="compositionally biased region" description="Basic and acidic residues" evidence="7">
    <location>
        <begin position="14"/>
        <end position="93"/>
    </location>
</feature>
<evidence type="ECO:0000256" key="7">
    <source>
        <dbReference type="SAM" id="MobiDB-lite"/>
    </source>
</evidence>
<dbReference type="Proteomes" id="UP001501295">
    <property type="component" value="Unassembled WGS sequence"/>
</dbReference>
<dbReference type="InterPro" id="IPR044742">
    <property type="entry name" value="DEAD/DEAH_RhlB"/>
</dbReference>
<feature type="domain" description="Helicase C-terminal" evidence="9">
    <location>
        <begin position="598"/>
        <end position="756"/>
    </location>
</feature>
<feature type="compositionally biased region" description="Basic and acidic residues" evidence="7">
    <location>
        <begin position="116"/>
        <end position="129"/>
    </location>
</feature>
<dbReference type="InterPro" id="IPR050079">
    <property type="entry name" value="DEAD_box_RNA_helicase"/>
</dbReference>
<evidence type="ECO:0000259" key="10">
    <source>
        <dbReference type="PROSITE" id="PS51195"/>
    </source>
</evidence>
<dbReference type="SUPFAM" id="SSF52540">
    <property type="entry name" value="P-loop containing nucleoside triphosphate hydrolases"/>
    <property type="match status" value="1"/>
</dbReference>
<evidence type="ECO:0000313" key="12">
    <source>
        <dbReference type="Proteomes" id="UP001501295"/>
    </source>
</evidence>
<name>A0ABP8W5J6_9MICO</name>
<dbReference type="PROSITE" id="PS51195">
    <property type="entry name" value="Q_MOTIF"/>
    <property type="match status" value="1"/>
</dbReference>
<feature type="region of interest" description="Disordered" evidence="7">
    <location>
        <begin position="1"/>
        <end position="347"/>
    </location>
</feature>
<keyword evidence="2" id="KW-0378">Hydrolase</keyword>
<dbReference type="EMBL" id="BAABLM010000005">
    <property type="protein sequence ID" value="GAA4679266.1"/>
    <property type="molecule type" value="Genomic_DNA"/>
</dbReference>
<comment type="caution">
    <text evidence="11">The sequence shown here is derived from an EMBL/GenBank/DDBJ whole genome shotgun (WGS) entry which is preliminary data.</text>
</comment>
<keyword evidence="4" id="KW-0067">ATP-binding</keyword>
<dbReference type="InterPro" id="IPR001650">
    <property type="entry name" value="Helicase_C-like"/>
</dbReference>
<dbReference type="PANTHER" id="PTHR47959:SF13">
    <property type="entry name" value="ATP-DEPENDENT RNA HELICASE RHLE"/>
    <property type="match status" value="1"/>
</dbReference>
<dbReference type="PROSITE" id="PS51192">
    <property type="entry name" value="HELICASE_ATP_BIND_1"/>
    <property type="match status" value="1"/>
</dbReference>
<evidence type="ECO:0000256" key="4">
    <source>
        <dbReference type="ARBA" id="ARBA00022840"/>
    </source>
</evidence>
<keyword evidence="3" id="KW-0347">Helicase</keyword>
<evidence type="ECO:0000313" key="11">
    <source>
        <dbReference type="EMBL" id="GAA4679266.1"/>
    </source>
</evidence>
<dbReference type="Gene3D" id="3.40.50.300">
    <property type="entry name" value="P-loop containing nucleotide triphosphate hydrolases"/>
    <property type="match status" value="2"/>
</dbReference>
<gene>
    <name evidence="11" type="ORF">GCM10025780_25370</name>
</gene>
<dbReference type="SMART" id="SM00490">
    <property type="entry name" value="HELICc"/>
    <property type="match status" value="1"/>
</dbReference>
<accession>A0ABP8W5J6</accession>
<dbReference type="Pfam" id="PF00270">
    <property type="entry name" value="DEAD"/>
    <property type="match status" value="1"/>
</dbReference>
<sequence length="765" mass="85021">MSPYDNSRTGGARAKADRPNYADRGARAARDSRPDTRSSRDARSSRDERGNRPPRDDRGAYAGRDDRGARPARDDRGARPARDDRGARAERPKAGSKSPNHRGYRPEAEGAGAPKKRWDAADRGKRDFGSRSGDARSTGARSDSTGGRPNWEPRKTGGSNPRFGGDRSVRDERNGARGAERPSYGDRPARSYDDRAPRSYDRPARDDRAPRSFDRSDRPARDDRAPRSYDRSDRPARSFDRDDRAPRSFDRTDRPTRSNDDRATRSYDRSDRPARDDRAPRSFDRNDRPARDDRPARSFDRDDRDDRAPRSFDRTERPGRSYDAQDRAPRHDRDDRGSDFYPKRDAHFTPEDDVKLEKLQAEVLTAAEVVGVTWKDLGLGDNIVRQLIEQGAPSPFPIQAATIPDVIAGRDVLGRGRTGSGKTIAFGAPLVEKLLEHGGAKDRKMGRKPRALILAPTRELAMQIDRTVQPIARSVGLFTTQIYGGVPQQRQVGALQRGVDIIIGTPGRIEDLIAQGRLDLSQVTVTVLDEADHMCDLGFLEPVQRIIRETGDVTPHGERAQKLLFSATLDKGVAKLVDEFLTNPSVHEVAGEDQASATIDHRVLLIEQRDKGAIIEQLVQGTGKTLVFARTRAFAEQLADQLEDAGIRSTSLHGDLNQARRTRNLQLLTSGRVNVLVATDVAARGIHVDDIELVIQADAPDEYKTYMHRSGRTGRAGKQGTVVTLITRARRRRMAELLERAEIEAEMVDARPGDALLDKLAGVKA</sequence>
<dbReference type="RefSeq" id="WP_345376269.1">
    <property type="nucleotide sequence ID" value="NZ_BAABLM010000005.1"/>
</dbReference>
<dbReference type="CDD" id="cd00268">
    <property type="entry name" value="DEADc"/>
    <property type="match status" value="1"/>
</dbReference>
<evidence type="ECO:0000256" key="6">
    <source>
        <dbReference type="PROSITE-ProRule" id="PRU00552"/>
    </source>
</evidence>
<keyword evidence="12" id="KW-1185">Reference proteome</keyword>
<comment type="similarity">
    <text evidence="5">Belongs to the DEAD box helicase family.</text>
</comment>
<feature type="domain" description="Helicase ATP-binding" evidence="8">
    <location>
        <begin position="403"/>
        <end position="587"/>
    </location>
</feature>
<dbReference type="InterPro" id="IPR011545">
    <property type="entry name" value="DEAD/DEAH_box_helicase_dom"/>
</dbReference>
<dbReference type="CDD" id="cd18787">
    <property type="entry name" value="SF2_C_DEAD"/>
    <property type="match status" value="1"/>
</dbReference>
<feature type="short sequence motif" description="Q motif" evidence="6">
    <location>
        <begin position="372"/>
        <end position="400"/>
    </location>
</feature>
<evidence type="ECO:0000256" key="3">
    <source>
        <dbReference type="ARBA" id="ARBA00022806"/>
    </source>
</evidence>
<dbReference type="InterPro" id="IPR014014">
    <property type="entry name" value="RNA_helicase_DEAD_Q_motif"/>
</dbReference>
<evidence type="ECO:0008006" key="13">
    <source>
        <dbReference type="Google" id="ProtNLM"/>
    </source>
</evidence>
<dbReference type="PROSITE" id="PS51194">
    <property type="entry name" value="HELICASE_CTER"/>
    <property type="match status" value="1"/>
</dbReference>